<sequence length="63" mass="7191">MKTISWRWSRDGGSATEDPDQFPHQAADRIRLRGDLLPFRQRTTSIGLKMTEADPAKPSHIDQ</sequence>
<feature type="region of interest" description="Disordered" evidence="1">
    <location>
        <begin position="1"/>
        <end position="21"/>
    </location>
</feature>
<dbReference type="Proteomes" id="UP000675880">
    <property type="component" value="Unassembled WGS sequence"/>
</dbReference>
<organism evidence="2 3">
    <name type="scientific">Nitrospira defluvii</name>
    <dbReference type="NCBI Taxonomy" id="330214"/>
    <lineage>
        <taxon>Bacteria</taxon>
        <taxon>Pseudomonadati</taxon>
        <taxon>Nitrospirota</taxon>
        <taxon>Nitrospiria</taxon>
        <taxon>Nitrospirales</taxon>
        <taxon>Nitrospiraceae</taxon>
        <taxon>Nitrospira</taxon>
    </lineage>
</organism>
<accession>A0ABN7LYT8</accession>
<evidence type="ECO:0000256" key="1">
    <source>
        <dbReference type="SAM" id="MobiDB-lite"/>
    </source>
</evidence>
<proteinExistence type="predicted"/>
<protein>
    <submittedName>
        <fullName evidence="2">Uncharacterized protein</fullName>
    </submittedName>
</protein>
<name>A0ABN7LYT8_9BACT</name>
<reference evidence="2 3" key="1">
    <citation type="submission" date="2021-02" db="EMBL/GenBank/DDBJ databases">
        <authorList>
            <person name="Han P."/>
        </authorList>
    </citation>
    <scope>NUCLEOTIDE SEQUENCE [LARGE SCALE GENOMIC DNA]</scope>
    <source>
        <strain evidence="2">Candidatus Nitrospira sp. ZN2</strain>
    </source>
</reference>
<gene>
    <name evidence="2" type="ORF">NSPZN2_40184</name>
</gene>
<comment type="caution">
    <text evidence="2">The sequence shown here is derived from an EMBL/GenBank/DDBJ whole genome shotgun (WGS) entry which is preliminary data.</text>
</comment>
<evidence type="ECO:0000313" key="3">
    <source>
        <dbReference type="Proteomes" id="UP000675880"/>
    </source>
</evidence>
<dbReference type="EMBL" id="CAJNBJ010000017">
    <property type="protein sequence ID" value="CAE6769031.1"/>
    <property type="molecule type" value="Genomic_DNA"/>
</dbReference>
<keyword evidence="3" id="KW-1185">Reference proteome</keyword>
<evidence type="ECO:0000313" key="2">
    <source>
        <dbReference type="EMBL" id="CAE6769031.1"/>
    </source>
</evidence>